<organism evidence="2 3">
    <name type="scientific">Saezia sanguinis</name>
    <dbReference type="NCBI Taxonomy" id="1965230"/>
    <lineage>
        <taxon>Bacteria</taxon>
        <taxon>Pseudomonadati</taxon>
        <taxon>Pseudomonadota</taxon>
        <taxon>Betaproteobacteria</taxon>
        <taxon>Burkholderiales</taxon>
        <taxon>Saeziaceae</taxon>
        <taxon>Saezia</taxon>
    </lineage>
</organism>
<dbReference type="Proteomes" id="UP000286947">
    <property type="component" value="Unassembled WGS sequence"/>
</dbReference>
<evidence type="ECO:0000256" key="1">
    <source>
        <dbReference type="SAM" id="MobiDB-lite"/>
    </source>
</evidence>
<accession>A0A433SAQ3</accession>
<protein>
    <recommendedName>
        <fullName evidence="4">Bacteriophage CI repressor</fullName>
    </recommendedName>
</protein>
<keyword evidence="3" id="KW-1185">Reference proteome</keyword>
<evidence type="ECO:0000313" key="2">
    <source>
        <dbReference type="EMBL" id="RUS65827.1"/>
    </source>
</evidence>
<reference evidence="2 3" key="1">
    <citation type="submission" date="2018-01" db="EMBL/GenBank/DDBJ databases">
        <title>Saezia sanguinis gen. nov., sp. nov., in the order Burkholderiales isolated from human blood.</title>
        <authorList>
            <person name="Medina-Pascual M.J."/>
            <person name="Valdezate S."/>
            <person name="Monzon S."/>
            <person name="Cuesta I."/>
            <person name="Carrasco G."/>
            <person name="Villalon P."/>
            <person name="Saez-Nieto J.A."/>
        </authorList>
    </citation>
    <scope>NUCLEOTIDE SEQUENCE [LARGE SCALE GENOMIC DNA]</scope>
    <source>
        <strain evidence="2 3">CNM695-12</strain>
    </source>
</reference>
<dbReference type="AlphaFoldDB" id="A0A433SAQ3"/>
<comment type="caution">
    <text evidence="2">The sequence shown here is derived from an EMBL/GenBank/DDBJ whole genome shotgun (WGS) entry which is preliminary data.</text>
</comment>
<proteinExistence type="predicted"/>
<sequence length="194" mass="21473">MPVNDFDQILLRLKAQLDVASNKKVAELLGMSYGAFNARSQRKSFPEEKLRILSEKRPELNLDIEYILNGAPARTGKTPWTPAVNTATPHTVQENSVSHSLGNAASNPETFAAKRREAARQIDAILDKIGFTAAHTLLRNTMAELLQHGQITVDAAETLLTIAHDDHEFYQKQGQAQGQEQEHAHKAGLSKNKK</sequence>
<gene>
    <name evidence="2" type="ORF">CUZ56_02672</name>
</gene>
<evidence type="ECO:0008006" key="4">
    <source>
        <dbReference type="Google" id="ProtNLM"/>
    </source>
</evidence>
<dbReference type="EMBL" id="PQSP01000009">
    <property type="protein sequence ID" value="RUS65827.1"/>
    <property type="molecule type" value="Genomic_DNA"/>
</dbReference>
<feature type="region of interest" description="Disordered" evidence="1">
    <location>
        <begin position="172"/>
        <end position="194"/>
    </location>
</feature>
<evidence type="ECO:0000313" key="3">
    <source>
        <dbReference type="Proteomes" id="UP000286947"/>
    </source>
</evidence>
<name>A0A433SAQ3_9BURK</name>